<dbReference type="InterPro" id="IPR045079">
    <property type="entry name" value="Oxoprolinase-like"/>
</dbReference>
<dbReference type="Proteomes" id="UP001162164">
    <property type="component" value="Unassembled WGS sequence"/>
</dbReference>
<evidence type="ECO:0000313" key="1">
    <source>
        <dbReference type="EMBL" id="KAJ8975777.1"/>
    </source>
</evidence>
<evidence type="ECO:0000313" key="2">
    <source>
        <dbReference type="Proteomes" id="UP001162164"/>
    </source>
</evidence>
<keyword evidence="2" id="KW-1185">Reference proteome</keyword>
<accession>A0ABQ9JCX2</accession>
<reference evidence="1" key="1">
    <citation type="journal article" date="2023" name="Insect Mol. Biol.">
        <title>Genome sequencing provides insights into the evolution of gene families encoding plant cell wall-degrading enzymes in longhorned beetles.</title>
        <authorList>
            <person name="Shin N.R."/>
            <person name="Okamura Y."/>
            <person name="Kirsch R."/>
            <person name="Pauchet Y."/>
        </authorList>
    </citation>
    <scope>NUCLEOTIDE SEQUENCE</scope>
    <source>
        <strain evidence="1">MMC_N1</strain>
    </source>
</reference>
<gene>
    <name evidence="1" type="ORF">NQ317_008287</name>
</gene>
<organism evidence="1 2">
    <name type="scientific">Molorchus minor</name>
    <dbReference type="NCBI Taxonomy" id="1323400"/>
    <lineage>
        <taxon>Eukaryota</taxon>
        <taxon>Metazoa</taxon>
        <taxon>Ecdysozoa</taxon>
        <taxon>Arthropoda</taxon>
        <taxon>Hexapoda</taxon>
        <taxon>Insecta</taxon>
        <taxon>Pterygota</taxon>
        <taxon>Neoptera</taxon>
        <taxon>Endopterygota</taxon>
        <taxon>Coleoptera</taxon>
        <taxon>Polyphaga</taxon>
        <taxon>Cucujiformia</taxon>
        <taxon>Chrysomeloidea</taxon>
        <taxon>Cerambycidae</taxon>
        <taxon>Lamiinae</taxon>
        <taxon>Monochamini</taxon>
        <taxon>Molorchus</taxon>
    </lineage>
</organism>
<comment type="caution">
    <text evidence="1">The sequence shown here is derived from an EMBL/GenBank/DDBJ whole genome shotgun (WGS) entry which is preliminary data.</text>
</comment>
<dbReference type="EMBL" id="JAPWTJ010000768">
    <property type="protein sequence ID" value="KAJ8975777.1"/>
    <property type="molecule type" value="Genomic_DNA"/>
</dbReference>
<dbReference type="PANTHER" id="PTHR11365:SF2">
    <property type="entry name" value="5-OXOPROLINASE"/>
    <property type="match status" value="1"/>
</dbReference>
<protein>
    <submittedName>
        <fullName evidence="1">Uncharacterized protein</fullName>
    </submittedName>
</protein>
<sequence length="66" mass="7410">MKSLGCGNGILSAYGMALADVVHEAQEPCAKIYSQENFHYFDQHLRYLEEECRGELGKNRASPMTT</sequence>
<proteinExistence type="predicted"/>
<dbReference type="PANTHER" id="PTHR11365">
    <property type="entry name" value="5-OXOPROLINASE RELATED"/>
    <property type="match status" value="1"/>
</dbReference>
<name>A0ABQ9JCX2_9CUCU</name>